<feature type="domain" description="AAA" evidence="1">
    <location>
        <begin position="1"/>
        <end position="108"/>
    </location>
</feature>
<evidence type="ECO:0000313" key="2">
    <source>
        <dbReference type="EMBL" id="SLM93314.1"/>
    </source>
</evidence>
<dbReference type="PANTHER" id="PTHR43566:SF2">
    <property type="entry name" value="DUF4143 DOMAIN-CONTAINING PROTEIN"/>
    <property type="match status" value="1"/>
</dbReference>
<keyword evidence="3" id="KW-1185">Reference proteome</keyword>
<evidence type="ECO:0000313" key="3">
    <source>
        <dbReference type="Proteomes" id="UP000195981"/>
    </source>
</evidence>
<dbReference type="Pfam" id="PF13173">
    <property type="entry name" value="AAA_14"/>
    <property type="match status" value="1"/>
</dbReference>
<name>A0A1X6X3I6_9MICO</name>
<accession>A0A1X6X3I6</accession>
<dbReference type="PANTHER" id="PTHR43566">
    <property type="entry name" value="CONSERVED PROTEIN"/>
    <property type="match status" value="1"/>
</dbReference>
<dbReference type="InterPro" id="IPR027417">
    <property type="entry name" value="P-loop_NTPase"/>
</dbReference>
<organism evidence="2 3">
    <name type="scientific">Brachybacterium nesterenkovii</name>
    <dbReference type="NCBI Taxonomy" id="47847"/>
    <lineage>
        <taxon>Bacteria</taxon>
        <taxon>Bacillati</taxon>
        <taxon>Actinomycetota</taxon>
        <taxon>Actinomycetes</taxon>
        <taxon>Micrococcales</taxon>
        <taxon>Dermabacteraceae</taxon>
        <taxon>Brachybacterium</taxon>
    </lineage>
</organism>
<dbReference type="Proteomes" id="UP000195981">
    <property type="component" value="Unassembled WGS sequence"/>
</dbReference>
<evidence type="ECO:0000259" key="1">
    <source>
        <dbReference type="Pfam" id="PF13173"/>
    </source>
</evidence>
<reference evidence="2 3" key="1">
    <citation type="submission" date="2017-02" db="EMBL/GenBank/DDBJ databases">
        <authorList>
            <person name="Peterson S.W."/>
        </authorList>
    </citation>
    <scope>NUCLEOTIDE SEQUENCE [LARGE SCALE GENOMIC DNA]</scope>
    <source>
        <strain evidence="2 3">CIP104813</strain>
    </source>
</reference>
<dbReference type="AlphaFoldDB" id="A0A1X6X3I6"/>
<dbReference type="InterPro" id="IPR041682">
    <property type="entry name" value="AAA_14"/>
</dbReference>
<proteinExistence type="predicted"/>
<sequence length="165" mass="17134">MGKSTVLRGFAETAGGSVIDLDDVEVREAIQGNLAASVRAGAPICIDEYQRVPDILDALKARLNREGSPPGTAIITGSTRQDALPATAQALTGRLHSLVIWPLSQGELEGVRENLLEALAGDADGVVSAVPSSSTTRPDYVDRVCYGGMPLAPASVSLGQSPLVR</sequence>
<protein>
    <submittedName>
        <fullName evidence="2">ATPase</fullName>
    </submittedName>
</protein>
<gene>
    <name evidence="2" type="ORF">FM110_09655</name>
</gene>
<dbReference type="SUPFAM" id="SSF52540">
    <property type="entry name" value="P-loop containing nucleoside triphosphate hydrolases"/>
    <property type="match status" value="1"/>
</dbReference>
<dbReference type="EMBL" id="FWFG01000082">
    <property type="protein sequence ID" value="SLM93314.1"/>
    <property type="molecule type" value="Genomic_DNA"/>
</dbReference>